<keyword evidence="5" id="KW-0408">Iron</keyword>
<evidence type="ECO:0000256" key="2">
    <source>
        <dbReference type="ARBA" id="ARBA00022723"/>
    </source>
</evidence>
<dbReference type="GO" id="GO:0051213">
    <property type="term" value="F:dioxygenase activity"/>
    <property type="evidence" value="ECO:0007669"/>
    <property type="project" value="UniProtKB-KW"/>
</dbReference>
<accession>A0ABT5YKX7</accession>
<dbReference type="InterPro" id="IPR051178">
    <property type="entry name" value="TfdA_dioxygenase"/>
</dbReference>
<comment type="caution">
    <text evidence="7">The sequence shown here is derived from an EMBL/GenBank/DDBJ whole genome shotgun (WGS) entry which is preliminary data.</text>
</comment>
<keyword evidence="2" id="KW-0479">Metal-binding</keyword>
<protein>
    <submittedName>
        <fullName evidence="7">TauD/TfdA family dioxygenase</fullName>
    </submittedName>
</protein>
<evidence type="ECO:0000256" key="4">
    <source>
        <dbReference type="ARBA" id="ARBA00023002"/>
    </source>
</evidence>
<proteinExistence type="inferred from homology"/>
<dbReference type="Gene3D" id="3.60.130.10">
    <property type="entry name" value="Clavaminate synthase-like"/>
    <property type="match status" value="1"/>
</dbReference>
<dbReference type="InterPro" id="IPR003819">
    <property type="entry name" value="TauD/TfdA-like"/>
</dbReference>
<reference evidence="7 8" key="1">
    <citation type="submission" date="2023-03" db="EMBL/GenBank/DDBJ databases">
        <title>Fodinicurvata sp. CAU 1616 isolated from sea sendiment.</title>
        <authorList>
            <person name="Kim W."/>
        </authorList>
    </citation>
    <scope>NUCLEOTIDE SEQUENCE [LARGE SCALE GENOMIC DNA]</scope>
    <source>
        <strain evidence="7 8">CAU 1616</strain>
    </source>
</reference>
<dbReference type="InterPro" id="IPR042098">
    <property type="entry name" value="TauD-like_sf"/>
</dbReference>
<dbReference type="Proteomes" id="UP001215503">
    <property type="component" value="Unassembled WGS sequence"/>
</dbReference>
<evidence type="ECO:0000256" key="1">
    <source>
        <dbReference type="ARBA" id="ARBA00005896"/>
    </source>
</evidence>
<dbReference type="PANTHER" id="PTHR43779">
    <property type="entry name" value="DIOXYGENASE RV0097-RELATED"/>
    <property type="match status" value="1"/>
</dbReference>
<evidence type="ECO:0000256" key="5">
    <source>
        <dbReference type="ARBA" id="ARBA00023004"/>
    </source>
</evidence>
<feature type="domain" description="TauD/TfdA-like" evidence="6">
    <location>
        <begin position="5"/>
        <end position="281"/>
    </location>
</feature>
<dbReference type="PANTHER" id="PTHR43779:SF3">
    <property type="entry name" value="(3R)-3-[(CARBOXYMETHYL)AMINO]FATTY ACID OXYGENASE_DECARBOXYLASE"/>
    <property type="match status" value="1"/>
</dbReference>
<dbReference type="EMBL" id="JARHUD010000001">
    <property type="protein sequence ID" value="MDF2094914.1"/>
    <property type="molecule type" value="Genomic_DNA"/>
</dbReference>
<gene>
    <name evidence="7" type="ORF">P2G67_02860</name>
</gene>
<evidence type="ECO:0000259" key="6">
    <source>
        <dbReference type="Pfam" id="PF02668"/>
    </source>
</evidence>
<keyword evidence="8" id="KW-1185">Reference proteome</keyword>
<sequence>MSISIYPVTEDFAAEIGDVDLSQPLAPEVVEEIKQAFWQYAVLIFPAQELTHEQHLDFARHIGPLETAIPVYSSEKKLRLGMEFSDVSNLNGEDEVWEKNSRMRMFQLGNRLWHTDSSFRHVPARASLLYGREVAPIGGHTQFADERAAYDALPQATKQRIDDLIAEHSIMNSRAKLGFTNFSEEEKAGMPTVRQVLVRTIPESGRKSLYLASHIGGIVGLPESESKALLEELMDHATQRQFVYTHRWRQNDLVMWDNRCTMHRGTEFDDLRWRRDMQRATVSDTANSCELNSARMVEA</sequence>
<keyword evidence="3 7" id="KW-0223">Dioxygenase</keyword>
<comment type="similarity">
    <text evidence="1">Belongs to the TfdA dioxygenase family.</text>
</comment>
<organism evidence="7 8">
    <name type="scientific">Aquibaculum arenosum</name>
    <dbReference type="NCBI Taxonomy" id="3032591"/>
    <lineage>
        <taxon>Bacteria</taxon>
        <taxon>Pseudomonadati</taxon>
        <taxon>Pseudomonadota</taxon>
        <taxon>Alphaproteobacteria</taxon>
        <taxon>Rhodospirillales</taxon>
        <taxon>Rhodovibrionaceae</taxon>
        <taxon>Aquibaculum</taxon>
    </lineage>
</organism>
<dbReference type="Pfam" id="PF02668">
    <property type="entry name" value="TauD"/>
    <property type="match status" value="1"/>
</dbReference>
<evidence type="ECO:0000313" key="7">
    <source>
        <dbReference type="EMBL" id="MDF2094914.1"/>
    </source>
</evidence>
<name>A0ABT5YKX7_9PROT</name>
<keyword evidence="4" id="KW-0560">Oxidoreductase</keyword>
<dbReference type="SUPFAM" id="SSF51197">
    <property type="entry name" value="Clavaminate synthase-like"/>
    <property type="match status" value="1"/>
</dbReference>
<evidence type="ECO:0000256" key="3">
    <source>
        <dbReference type="ARBA" id="ARBA00022964"/>
    </source>
</evidence>
<evidence type="ECO:0000313" key="8">
    <source>
        <dbReference type="Proteomes" id="UP001215503"/>
    </source>
</evidence>
<dbReference type="RefSeq" id="WP_275819825.1">
    <property type="nucleotide sequence ID" value="NZ_JARHUD010000001.1"/>
</dbReference>